<reference evidence="1 2" key="1">
    <citation type="journal article" date="2012" name="Eukaryot. Cell">
        <title>Genome sequence of the Trichosporon asahii environmental strain CBS 8904.</title>
        <authorList>
            <person name="Yang R.Y."/>
            <person name="Li H.T."/>
            <person name="Zhu H."/>
            <person name="Zhou G.P."/>
            <person name="Wang M."/>
            <person name="Wang L."/>
        </authorList>
    </citation>
    <scope>NUCLEOTIDE SEQUENCE [LARGE SCALE GENOMIC DNA]</scope>
    <source>
        <strain evidence="1 2">CBS 8904</strain>
    </source>
</reference>
<dbReference type="EMBL" id="AMBO01000091">
    <property type="protein sequence ID" value="EKD05434.1"/>
    <property type="molecule type" value="Genomic_DNA"/>
</dbReference>
<accession>K1WXK9</accession>
<evidence type="ECO:0000313" key="2">
    <source>
        <dbReference type="Proteomes" id="UP000006757"/>
    </source>
</evidence>
<keyword evidence="2" id="KW-1185">Reference proteome</keyword>
<dbReference type="HOGENOM" id="CLU_726013_0_0_1"/>
<evidence type="ECO:0000313" key="1">
    <source>
        <dbReference type="EMBL" id="EKD05434.1"/>
    </source>
</evidence>
<dbReference type="STRING" id="1220162.K1WXK9"/>
<gene>
    <name evidence="1" type="ORF">A1Q2_00195</name>
</gene>
<proteinExistence type="predicted"/>
<dbReference type="AlphaFoldDB" id="K1WXK9"/>
<protein>
    <submittedName>
        <fullName evidence="1">Uncharacterized protein</fullName>
    </submittedName>
</protein>
<dbReference type="Proteomes" id="UP000006757">
    <property type="component" value="Unassembled WGS sequence"/>
</dbReference>
<comment type="caution">
    <text evidence="1">The sequence shown here is derived from an EMBL/GenBank/DDBJ whole genome shotgun (WGS) entry which is preliminary data.</text>
</comment>
<organism evidence="1 2">
    <name type="scientific">Trichosporon asahii var. asahii (strain CBS 8904)</name>
    <name type="common">Yeast</name>
    <dbReference type="NCBI Taxonomy" id="1220162"/>
    <lineage>
        <taxon>Eukaryota</taxon>
        <taxon>Fungi</taxon>
        <taxon>Dikarya</taxon>
        <taxon>Basidiomycota</taxon>
        <taxon>Agaricomycotina</taxon>
        <taxon>Tremellomycetes</taxon>
        <taxon>Trichosporonales</taxon>
        <taxon>Trichosporonaceae</taxon>
        <taxon>Trichosporon</taxon>
    </lineage>
</organism>
<dbReference type="InParanoid" id="K1WXK9"/>
<name>K1WXK9_TRIAC</name>
<sequence length="381" mass="43437">MLTLLKHDRIVETLFQHCGIKAQLQLRRINRALCRKINNLLFHHLVLTAMPLRGHECDVKVEGRFPLPLRMRRLNPSAWKLAPRKLVQHNLFRYTRCVTFKGGFPHGCHPTFLRSAFMSVDTLRIIPVDGLYLPFVPFGASTVVVWIPEHEQGFEYLLDHPLGEQVPCDMSFYPPLRTTKVVVHAEGTNIHLLEAYPFLAYLPPTTDLVVVAEDLSLRRLAGYRQVGTSSALFGNLSIMLRIIPDLELMVVGLWGLRQISSGSLAGYATDHPTVTRAAISVLNGVYDGMVIFPQEAVDMAALFLTRPWFRFKTSKQYRDSVGVERERLECVRDLNDPKVIKEREERLYGSGFPRHEVYEPAMERPALDLFEYLAETPGGLF</sequence>